<dbReference type="InterPro" id="IPR050953">
    <property type="entry name" value="N4_N6_ade-DNA_methylase"/>
</dbReference>
<dbReference type="EMBL" id="FAXA01000028">
    <property type="protein sequence ID" value="CUV01231.1"/>
    <property type="molecule type" value="Genomic_DNA"/>
</dbReference>
<evidence type="ECO:0000256" key="2">
    <source>
        <dbReference type="ARBA" id="ARBA00022679"/>
    </source>
</evidence>
<keyword evidence="2" id="KW-0808">Transferase</keyword>
<reference evidence="4" key="1">
    <citation type="submission" date="2015-10" db="EMBL/GenBank/DDBJ databases">
        <authorList>
            <person name="Gilbert D.G."/>
        </authorList>
    </citation>
    <scope>NUCLEOTIDE SEQUENCE</scope>
</reference>
<dbReference type="PANTHER" id="PTHR33841">
    <property type="entry name" value="DNA METHYLTRANSFERASE YEEA-RELATED"/>
    <property type="match status" value="1"/>
</dbReference>
<dbReference type="AlphaFoldDB" id="A0A160V640"/>
<dbReference type="SUPFAM" id="SSF53335">
    <property type="entry name" value="S-adenosyl-L-methionine-dependent methyltransferases"/>
    <property type="match status" value="1"/>
</dbReference>
<feature type="domain" description="DNA methylase adenine-specific" evidence="3">
    <location>
        <begin position="98"/>
        <end position="177"/>
    </location>
</feature>
<dbReference type="PANTHER" id="PTHR33841:SF4">
    <property type="entry name" value="RESTRICTION MODIFICATION SYSTEM DNA SPECIFICITY DOMAIN"/>
    <property type="match status" value="1"/>
</dbReference>
<evidence type="ECO:0000259" key="3">
    <source>
        <dbReference type="Pfam" id="PF02384"/>
    </source>
</evidence>
<organism evidence="4">
    <name type="scientific">hydrothermal vent metagenome</name>
    <dbReference type="NCBI Taxonomy" id="652676"/>
    <lineage>
        <taxon>unclassified sequences</taxon>
        <taxon>metagenomes</taxon>
        <taxon>ecological metagenomes</taxon>
    </lineage>
</organism>
<dbReference type="Pfam" id="PF02384">
    <property type="entry name" value="N6_Mtase"/>
    <property type="match status" value="1"/>
</dbReference>
<protein>
    <recommendedName>
        <fullName evidence="3">DNA methylase adenine-specific domain-containing protein</fullName>
    </recommendedName>
</protein>
<keyword evidence="1" id="KW-0489">Methyltransferase</keyword>
<dbReference type="Gene3D" id="3.40.50.150">
    <property type="entry name" value="Vaccinia Virus protein VP39"/>
    <property type="match status" value="1"/>
</dbReference>
<proteinExistence type="predicted"/>
<dbReference type="GO" id="GO:0003677">
    <property type="term" value="F:DNA binding"/>
    <property type="evidence" value="ECO:0007669"/>
    <property type="project" value="InterPro"/>
</dbReference>
<dbReference type="InterPro" id="IPR029063">
    <property type="entry name" value="SAM-dependent_MTases_sf"/>
</dbReference>
<gene>
    <name evidence="4" type="ORF">MGWOODY_Clf1912</name>
</gene>
<dbReference type="GO" id="GO:0032259">
    <property type="term" value="P:methylation"/>
    <property type="evidence" value="ECO:0007669"/>
    <property type="project" value="UniProtKB-KW"/>
</dbReference>
<evidence type="ECO:0000313" key="4">
    <source>
        <dbReference type="EMBL" id="CUV01231.1"/>
    </source>
</evidence>
<sequence>MLARLVARRFIAPRRLFSSDEELLEVINVDYFSRRGIGNFGEGDIFSWIPLEDRWELDLDDLVLETVRGLADDLAPYDLAGALPGILDGLYQQTAPATPRWLAEYIVEDALGLGKDPDLSLVDPACGTGVFLIAAIEAMSRNMADPIDVLFEAPEKIRGMDREPVAVVLARLNYLLALGDLIQEEHPPFLLPIYLADAYSVPVAGQSESGDVVFTLTTTAGDFPLPEPVVRDPMMLDWLLGRLTNYMDGAQLRLHIQPEDVAVQEVLNAYYNYLTAAKPRTPVPDALTPKQADSLLETARLLVQLHIRNDGTLWLHLVQNMAAPTVFSKRGFDRLASHGSPAFFKSCSELYLGTEGQAAMVTPQSSPTPDSFQIITGPGQLTSLQIEGGPVPSDRSWADAKVSIRVTKDS</sequence>
<dbReference type="InterPro" id="IPR003356">
    <property type="entry name" value="DNA_methylase_A-5"/>
</dbReference>
<evidence type="ECO:0000256" key="1">
    <source>
        <dbReference type="ARBA" id="ARBA00022603"/>
    </source>
</evidence>
<name>A0A160V640_9ZZZZ</name>
<accession>A0A160V640</accession>
<dbReference type="GO" id="GO:0008170">
    <property type="term" value="F:N-methyltransferase activity"/>
    <property type="evidence" value="ECO:0007669"/>
    <property type="project" value="InterPro"/>
</dbReference>